<dbReference type="EMBL" id="REGN01004039">
    <property type="protein sequence ID" value="RNA19460.1"/>
    <property type="molecule type" value="Genomic_DNA"/>
</dbReference>
<organism evidence="5 6">
    <name type="scientific">Brachionus plicatilis</name>
    <name type="common">Marine rotifer</name>
    <name type="synonym">Brachionus muelleri</name>
    <dbReference type="NCBI Taxonomy" id="10195"/>
    <lineage>
        <taxon>Eukaryota</taxon>
        <taxon>Metazoa</taxon>
        <taxon>Spiralia</taxon>
        <taxon>Gnathifera</taxon>
        <taxon>Rotifera</taxon>
        <taxon>Eurotatoria</taxon>
        <taxon>Monogononta</taxon>
        <taxon>Pseudotrocha</taxon>
        <taxon>Ploima</taxon>
        <taxon>Brachionidae</taxon>
        <taxon>Brachionus</taxon>
    </lineage>
</organism>
<dbReference type="OrthoDB" id="9990815at2759"/>
<dbReference type="SUPFAM" id="SSF50729">
    <property type="entry name" value="PH domain-like"/>
    <property type="match status" value="1"/>
</dbReference>
<dbReference type="GO" id="GO:0005085">
    <property type="term" value="F:guanyl-nucleotide exchange factor activity"/>
    <property type="evidence" value="ECO:0007669"/>
    <property type="project" value="UniProtKB-KW"/>
</dbReference>
<dbReference type="PANTHER" id="PTHR45858">
    <property type="entry name" value="FERM DOMAIN CONTAINING PROTEIN"/>
    <property type="match status" value="1"/>
</dbReference>
<feature type="domain" description="FERM" evidence="4">
    <location>
        <begin position="1"/>
        <end position="275"/>
    </location>
</feature>
<feature type="compositionally biased region" description="Polar residues" evidence="3">
    <location>
        <begin position="732"/>
        <end position="743"/>
    </location>
</feature>
<dbReference type="InterPro" id="IPR018980">
    <property type="entry name" value="FERM_PH-like_C"/>
</dbReference>
<evidence type="ECO:0000256" key="1">
    <source>
        <dbReference type="ARBA" id="ARBA00022658"/>
    </source>
</evidence>
<dbReference type="Gene3D" id="2.30.29.30">
    <property type="entry name" value="Pleckstrin-homology domain (PH domain)/Phosphotyrosine-binding domain (PTB)"/>
    <property type="match status" value="1"/>
</dbReference>
<dbReference type="PRINTS" id="PR00935">
    <property type="entry name" value="BAND41"/>
</dbReference>
<dbReference type="InterPro" id="IPR041788">
    <property type="entry name" value="FARP1/FARP2/FRMD7_FERM_C"/>
</dbReference>
<dbReference type="InterPro" id="IPR014352">
    <property type="entry name" value="FERM/acyl-CoA-bd_prot_sf"/>
</dbReference>
<dbReference type="CDD" id="cd14473">
    <property type="entry name" value="FERM_B-lobe"/>
    <property type="match status" value="1"/>
</dbReference>
<dbReference type="Pfam" id="PF08736">
    <property type="entry name" value="FA"/>
    <property type="match status" value="1"/>
</dbReference>
<dbReference type="InterPro" id="IPR019748">
    <property type="entry name" value="FERM_central"/>
</dbReference>
<gene>
    <name evidence="5" type="ORF">BpHYR1_016503</name>
</gene>
<feature type="region of interest" description="Disordered" evidence="3">
    <location>
        <begin position="719"/>
        <end position="743"/>
    </location>
</feature>
<dbReference type="FunFam" id="1.20.80.10:FF:000005">
    <property type="entry name" value="FERM, RhoGEF and pleckstrin domain-containing protein 1"/>
    <property type="match status" value="1"/>
</dbReference>
<dbReference type="Gene3D" id="3.10.20.90">
    <property type="entry name" value="Phosphatidylinositol 3-kinase Catalytic Subunit, Chain A, domain 1"/>
    <property type="match status" value="1"/>
</dbReference>
<feature type="compositionally biased region" description="Basic and acidic residues" evidence="3">
    <location>
        <begin position="450"/>
        <end position="468"/>
    </location>
</feature>
<dbReference type="Gene3D" id="1.20.80.10">
    <property type="match status" value="1"/>
</dbReference>
<dbReference type="InterPro" id="IPR000299">
    <property type="entry name" value="FERM_domain"/>
</dbReference>
<protein>
    <submittedName>
        <fullName evidence="5">Pleckstrin domain-containing 1-like</fullName>
    </submittedName>
</protein>
<dbReference type="PRINTS" id="PR00661">
    <property type="entry name" value="ERMFAMILY"/>
</dbReference>
<feature type="region of interest" description="Disordered" evidence="3">
    <location>
        <begin position="490"/>
        <end position="519"/>
    </location>
</feature>
<feature type="compositionally biased region" description="Low complexity" evidence="3">
    <location>
        <begin position="495"/>
        <end position="506"/>
    </location>
</feature>
<dbReference type="PROSITE" id="PS50057">
    <property type="entry name" value="FERM_3"/>
    <property type="match status" value="1"/>
</dbReference>
<dbReference type="Pfam" id="PF00373">
    <property type="entry name" value="FERM_M"/>
    <property type="match status" value="1"/>
</dbReference>
<dbReference type="AlphaFoldDB" id="A0A3M7R7E8"/>
<dbReference type="Pfam" id="PF09380">
    <property type="entry name" value="FERM_C"/>
    <property type="match status" value="1"/>
</dbReference>
<dbReference type="InterPro" id="IPR011993">
    <property type="entry name" value="PH-like_dom_sf"/>
</dbReference>
<dbReference type="CDD" id="cd13193">
    <property type="entry name" value="FERM_C_FARP1-like"/>
    <property type="match status" value="1"/>
</dbReference>
<evidence type="ECO:0000256" key="2">
    <source>
        <dbReference type="ARBA" id="ARBA00022737"/>
    </source>
</evidence>
<dbReference type="PANTHER" id="PTHR45858:SF5">
    <property type="entry name" value="MOESIN_EZRIN_RADIXIN HOMOLOG 1"/>
    <property type="match status" value="1"/>
</dbReference>
<dbReference type="Proteomes" id="UP000276133">
    <property type="component" value="Unassembled WGS sequence"/>
</dbReference>
<dbReference type="SMART" id="SM01196">
    <property type="entry name" value="FERM_C"/>
    <property type="match status" value="1"/>
</dbReference>
<dbReference type="FunFam" id="2.30.29.30:FF:000002">
    <property type="entry name" value="Band 4.1-like protein 5 isoform 1"/>
    <property type="match status" value="1"/>
</dbReference>
<evidence type="ECO:0000313" key="6">
    <source>
        <dbReference type="Proteomes" id="UP000276133"/>
    </source>
</evidence>
<dbReference type="PROSITE" id="PS00660">
    <property type="entry name" value="FERM_1"/>
    <property type="match status" value="1"/>
</dbReference>
<dbReference type="InterPro" id="IPR018979">
    <property type="entry name" value="FERM_N"/>
</dbReference>
<dbReference type="Pfam" id="PF09379">
    <property type="entry name" value="FERM_N"/>
    <property type="match status" value="1"/>
</dbReference>
<dbReference type="InterPro" id="IPR000798">
    <property type="entry name" value="Ez/rad/moesin-like"/>
</dbReference>
<evidence type="ECO:0000313" key="5">
    <source>
        <dbReference type="EMBL" id="RNA19460.1"/>
    </source>
</evidence>
<keyword evidence="2" id="KW-0677">Repeat</keyword>
<reference evidence="5 6" key="1">
    <citation type="journal article" date="2018" name="Sci. Rep.">
        <title>Genomic signatures of local adaptation to the degree of environmental predictability in rotifers.</title>
        <authorList>
            <person name="Franch-Gras L."/>
            <person name="Hahn C."/>
            <person name="Garcia-Roger E.M."/>
            <person name="Carmona M.J."/>
            <person name="Serra M."/>
            <person name="Gomez A."/>
        </authorList>
    </citation>
    <scope>NUCLEOTIDE SEQUENCE [LARGE SCALE GENOMIC DNA]</scope>
    <source>
        <strain evidence="5">HYR1</strain>
    </source>
</reference>
<dbReference type="InterPro" id="IPR051835">
    <property type="entry name" value="RAC1-GEF"/>
</dbReference>
<dbReference type="InterPro" id="IPR029071">
    <property type="entry name" value="Ubiquitin-like_domsf"/>
</dbReference>
<dbReference type="InterPro" id="IPR014847">
    <property type="entry name" value="FA"/>
</dbReference>
<keyword evidence="1" id="KW-0344">Guanine-nucleotide releasing factor</keyword>
<feature type="region of interest" description="Disordered" evidence="3">
    <location>
        <begin position="412"/>
        <end position="468"/>
    </location>
</feature>
<dbReference type="InterPro" id="IPR019747">
    <property type="entry name" value="FERM_CS"/>
</dbReference>
<evidence type="ECO:0000256" key="3">
    <source>
        <dbReference type="SAM" id="MobiDB-lite"/>
    </source>
</evidence>
<accession>A0A3M7R7E8</accession>
<comment type="caution">
    <text evidence="5">The sequence shown here is derived from an EMBL/GenBank/DDBJ whole genome shotgun (WGS) entry which is preliminary data.</text>
</comment>
<dbReference type="SUPFAM" id="SSF47031">
    <property type="entry name" value="Second domain of FERM"/>
    <property type="match status" value="1"/>
</dbReference>
<dbReference type="SMART" id="SM00295">
    <property type="entry name" value="B41"/>
    <property type="match status" value="1"/>
</dbReference>
<dbReference type="SUPFAM" id="SSF54236">
    <property type="entry name" value="Ubiquitin-like"/>
    <property type="match status" value="1"/>
</dbReference>
<dbReference type="SMART" id="SM01195">
    <property type="entry name" value="FA"/>
    <property type="match status" value="1"/>
</dbReference>
<dbReference type="GO" id="GO:0008092">
    <property type="term" value="F:cytoskeletal protein binding"/>
    <property type="evidence" value="ECO:0007669"/>
    <property type="project" value="InterPro"/>
</dbReference>
<name>A0A3M7R7E8_BRAPC</name>
<proteinExistence type="predicted"/>
<dbReference type="InterPro" id="IPR019749">
    <property type="entry name" value="Band_41_domain"/>
</dbReference>
<dbReference type="STRING" id="10195.A0A3M7R7E8"/>
<evidence type="ECO:0000259" key="4">
    <source>
        <dbReference type="PROSITE" id="PS50057"/>
    </source>
</evidence>
<keyword evidence="6" id="KW-1185">Reference proteome</keyword>
<sequence length="743" mass="83700">MLDDSEIPFQIESKTTGNELINLVYQYLKLVESDYFGLEFIDSKGKKNWLDYDKPVAKQIQNNLKLIFCVKFYTPDPGQLEEEYTRYLYALQIKRDLAEGLLLCTDATASLLASYILQAEIGDFNENFNPLTCFQNKNFFPHQNPEHESKIIDYYKNHIGQTPADADMNLLDIARKIELYGILMHAARDHEGVQLNLAVAHMGILVFQNCTKINTFSWAKIRKLSFKRKKFLVKLHPENYGFYKDTVEFYFDNRDGSKNFWKKCIEHHAFFRCISAQRMPRQKSRLLTRGSSFRYYGRTQKELIENARENLAKNRSFDRSYHSMRNISHYNYSGSSGAINFHPQGTQSLNRNLASRSTGAILQPGYATTGHGSTNFISSTDSVNLYQHQDHNERTIHSRHSLGKEKTLALSDHDHSDDQNTDEDCDQHGNGPKNATSTFKPPSVSLPIQQEKKDHMDRSNPNKIYSRKEVIQTTYKEEFLHTTTTTNLYSADKLSPSSSSPSSSSSNPNQEAHEDDDEDVKKLCVTPVVLPSSQVKKADNVRNKLNSDDYLSFSLSSSISTSSISYINELLDASDSSMDTSSISSTLSVIDLKTGAQFQTNGIANTRPTVKTLPHTIKYAEVGKLPPKSSFSYRNDTINVGDNLERKLARQKNSLVSPVSSSSSCGQDESCSETYEDVIDKCLDDESLSKIMALDGSEANTPVDDGCSFGQSIAKSSDLLIDSPPIEHSPKHVSSNTDSSSFE</sequence>
<dbReference type="InterPro" id="IPR035963">
    <property type="entry name" value="FERM_2"/>
</dbReference>